<evidence type="ECO:0000313" key="4">
    <source>
        <dbReference type="EMBL" id="API57430.1"/>
    </source>
</evidence>
<protein>
    <recommendedName>
        <fullName evidence="3">Glucose-methanol-choline oxidoreductase N-terminal domain-containing protein</fullName>
    </recommendedName>
</protein>
<dbReference type="Proteomes" id="UP000183050">
    <property type="component" value="Plasmid unnamed6"/>
</dbReference>
<keyword evidence="4" id="KW-0614">Plasmid</keyword>
<evidence type="ECO:0000313" key="5">
    <source>
        <dbReference type="Proteomes" id="UP000183050"/>
    </source>
</evidence>
<dbReference type="GO" id="GO:0050660">
    <property type="term" value="F:flavin adenine dinucleotide binding"/>
    <property type="evidence" value="ECO:0007669"/>
    <property type="project" value="InterPro"/>
</dbReference>
<geneLocation type="plasmid" evidence="4 5">
    <name>unnamed6</name>
</geneLocation>
<dbReference type="SUPFAM" id="SSF54373">
    <property type="entry name" value="FAD-linked reductases, C-terminal domain"/>
    <property type="match status" value="1"/>
</dbReference>
<keyword evidence="2" id="KW-0274">FAD</keyword>
<dbReference type="Gene3D" id="3.30.410.40">
    <property type="match status" value="1"/>
</dbReference>
<dbReference type="InterPro" id="IPR012132">
    <property type="entry name" value="GMC_OxRdtase"/>
</dbReference>
<evidence type="ECO:0000256" key="1">
    <source>
        <dbReference type="ARBA" id="ARBA00010790"/>
    </source>
</evidence>
<dbReference type="Pfam" id="PF05199">
    <property type="entry name" value="GMC_oxred_C"/>
    <property type="match status" value="1"/>
</dbReference>
<evidence type="ECO:0000259" key="3">
    <source>
        <dbReference type="PROSITE" id="PS00624"/>
    </source>
</evidence>
<dbReference type="PANTHER" id="PTHR11552">
    <property type="entry name" value="GLUCOSE-METHANOL-CHOLINE GMC OXIDOREDUCTASE"/>
    <property type="match status" value="1"/>
</dbReference>
<comment type="cofactor">
    <cofactor evidence="2">
        <name>FAD</name>
        <dbReference type="ChEBI" id="CHEBI:57692"/>
    </cofactor>
</comment>
<name>A0A1L3ZPE8_RHILE</name>
<proteinExistence type="inferred from homology"/>
<dbReference type="PANTHER" id="PTHR11552:SF152">
    <property type="entry name" value="OXIDASE (CODA), PUTATIVE (AFU_ORTHOLOGUE AFUA_8G04090)-RELATED"/>
    <property type="match status" value="1"/>
</dbReference>
<gene>
    <name evidence="4" type="ORF">BMW22_39335</name>
</gene>
<dbReference type="EMBL" id="CP018234">
    <property type="protein sequence ID" value="API57430.1"/>
    <property type="molecule type" value="Genomic_DNA"/>
</dbReference>
<dbReference type="AlphaFoldDB" id="A0A1L3ZPE8"/>
<sequence length="534" mass="57292">MIAKPFSKGDRGVPNFNDDLTFDYVIVGGGSAGAVIARRLADAGIGTIALIEAGPLDEGVPCLMDVSRLSEQPTSLDWGFLASTTDAKPARLNYSRAKVLGGCGTHNDCAWLIPPESDFAEWERLGAKGWGPQEIRSHINRLLSQVGVETRPDTNPVSAALLRAGQELGLRRTEFRQEISPGIGMLPLNAIGKHRQSSSVSYLHPLSKLPEMLEVFSETFVTRVIIQDGRAIGVETSLGPVHARNEVIITAGSIQSPQLLMVSGIGEAQHLGAMGIPVVADVPGVGRSLADHYSSAVVFELKESVPAWDVTPYESIMLLKVDADAPAPDCLCQFGLRPGNPSGRHGEKSTSSFNSEGRLIDIASNATRPRSRGDIRLVTSDMRDKPRIRLNYLSDPEDYDLRIIGEGMRFARRFIETHSFGEIAVREVAPGPSVVKDDDITDYIRSNLETVYHAAGTCRMGSDDDPTAVVDTALRVRNIASLRVCDASIFPSMVTVNINCAVMTVAEKAAATIIAAAKTPGSRAANEALLAIGS</sequence>
<dbReference type="Pfam" id="PF00732">
    <property type="entry name" value="GMC_oxred_N"/>
    <property type="match status" value="1"/>
</dbReference>
<keyword evidence="2" id="KW-0285">Flavoprotein</keyword>
<organism evidence="4 5">
    <name type="scientific">Rhizobium leguminosarum</name>
    <dbReference type="NCBI Taxonomy" id="384"/>
    <lineage>
        <taxon>Bacteria</taxon>
        <taxon>Pseudomonadati</taxon>
        <taxon>Pseudomonadota</taxon>
        <taxon>Alphaproteobacteria</taxon>
        <taxon>Hyphomicrobiales</taxon>
        <taxon>Rhizobiaceae</taxon>
        <taxon>Rhizobium/Agrobacterium group</taxon>
        <taxon>Rhizobium</taxon>
    </lineage>
</organism>
<dbReference type="PROSITE" id="PS00624">
    <property type="entry name" value="GMC_OXRED_2"/>
    <property type="match status" value="1"/>
</dbReference>
<dbReference type="GO" id="GO:0016614">
    <property type="term" value="F:oxidoreductase activity, acting on CH-OH group of donors"/>
    <property type="evidence" value="ECO:0007669"/>
    <property type="project" value="InterPro"/>
</dbReference>
<dbReference type="SUPFAM" id="SSF51905">
    <property type="entry name" value="FAD/NAD(P)-binding domain"/>
    <property type="match status" value="1"/>
</dbReference>
<dbReference type="PIRSF" id="PIRSF000137">
    <property type="entry name" value="Alcohol_oxidase"/>
    <property type="match status" value="1"/>
</dbReference>
<feature type="binding site" evidence="2">
    <location>
        <position position="221"/>
    </location>
    <ligand>
        <name>FAD</name>
        <dbReference type="ChEBI" id="CHEBI:57692"/>
    </ligand>
</feature>
<feature type="domain" description="Glucose-methanol-choline oxidoreductase N-terminal" evidence="3">
    <location>
        <begin position="252"/>
        <end position="266"/>
    </location>
</feature>
<accession>A0A1L3ZPE8</accession>
<reference evidence="4 5" key="1">
    <citation type="submission" date="2016-11" db="EMBL/GenBank/DDBJ databases">
        <title>Rhizobium leguminosarum bv. viciae strain Vaf12 isolated from Vavilovia formosa root nodules from Russia, Dagestan.</title>
        <authorList>
            <person name="Kimeklis A."/>
        </authorList>
    </citation>
    <scope>NUCLEOTIDE SEQUENCE [LARGE SCALE GENOMIC DNA]</scope>
    <source>
        <strain evidence="4 5">Vaf-108</strain>
        <plasmid evidence="5">Plasmid unnamed6</plasmid>
    </source>
</reference>
<feature type="binding site" evidence="2">
    <location>
        <position position="99"/>
    </location>
    <ligand>
        <name>FAD</name>
        <dbReference type="ChEBI" id="CHEBI:57692"/>
    </ligand>
</feature>
<dbReference type="InterPro" id="IPR007867">
    <property type="entry name" value="GMC_OxRtase_C"/>
</dbReference>
<comment type="similarity">
    <text evidence="1">Belongs to the GMC oxidoreductase family.</text>
</comment>
<dbReference type="Gene3D" id="3.50.50.60">
    <property type="entry name" value="FAD/NAD(P)-binding domain"/>
    <property type="match status" value="1"/>
</dbReference>
<evidence type="ECO:0000256" key="2">
    <source>
        <dbReference type="PIRSR" id="PIRSR000137-2"/>
    </source>
</evidence>
<dbReference type="InterPro" id="IPR000172">
    <property type="entry name" value="GMC_OxRdtase_N"/>
</dbReference>
<dbReference type="InterPro" id="IPR036188">
    <property type="entry name" value="FAD/NAD-bd_sf"/>
</dbReference>